<dbReference type="EMBL" id="SMKR01000064">
    <property type="protein sequence ID" value="TDD24399.1"/>
    <property type="molecule type" value="Genomic_DNA"/>
</dbReference>
<dbReference type="PANTHER" id="PTHR21310">
    <property type="entry name" value="AMINOGLYCOSIDE PHOSPHOTRANSFERASE-RELATED-RELATED"/>
    <property type="match status" value="1"/>
</dbReference>
<evidence type="ECO:0000259" key="2">
    <source>
        <dbReference type="Pfam" id="PF01636"/>
    </source>
</evidence>
<dbReference type="RefSeq" id="WP_132320987.1">
    <property type="nucleotide sequence ID" value="NZ_SMKR01000064.1"/>
</dbReference>
<dbReference type="InterPro" id="IPR002575">
    <property type="entry name" value="Aminoglycoside_PTrfase"/>
</dbReference>
<dbReference type="OrthoDB" id="9797603at2"/>
<dbReference type="InterPro" id="IPR051678">
    <property type="entry name" value="AGP_Transferase"/>
</dbReference>
<gene>
    <name evidence="3" type="ORF">E1218_16435</name>
</gene>
<feature type="region of interest" description="Disordered" evidence="1">
    <location>
        <begin position="1"/>
        <end position="53"/>
    </location>
</feature>
<keyword evidence="4" id="KW-1185">Reference proteome</keyword>
<proteinExistence type="predicted"/>
<name>A0A4R4X2H7_9ACTN</name>
<dbReference type="InterPro" id="IPR011009">
    <property type="entry name" value="Kinase-like_dom_sf"/>
</dbReference>
<dbReference type="Gene3D" id="3.90.1200.10">
    <property type="match status" value="1"/>
</dbReference>
<evidence type="ECO:0000256" key="1">
    <source>
        <dbReference type="SAM" id="MobiDB-lite"/>
    </source>
</evidence>
<feature type="compositionally biased region" description="Gly residues" evidence="1">
    <location>
        <begin position="11"/>
        <end position="21"/>
    </location>
</feature>
<dbReference type="Pfam" id="PF01636">
    <property type="entry name" value="APH"/>
    <property type="match status" value="2"/>
</dbReference>
<evidence type="ECO:0000313" key="4">
    <source>
        <dbReference type="Proteomes" id="UP000295172"/>
    </source>
</evidence>
<evidence type="ECO:0000313" key="3">
    <source>
        <dbReference type="EMBL" id="TDD24399.1"/>
    </source>
</evidence>
<feature type="domain" description="Aminoglycoside phosphotransferase" evidence="2">
    <location>
        <begin position="153"/>
        <end position="205"/>
    </location>
</feature>
<dbReference type="SUPFAM" id="SSF56112">
    <property type="entry name" value="Protein kinase-like (PK-like)"/>
    <property type="match status" value="1"/>
</dbReference>
<dbReference type="PANTHER" id="PTHR21310:SF40">
    <property type="entry name" value="AMINOGLYCOSIDE PHOSPHOTRANSFERASE DOMAIN-CONTAINING PROTEIN-RELATED"/>
    <property type="match status" value="1"/>
</dbReference>
<sequence>MTGEPAVSRGPAGGEGSAGRDGPGDARPAHEQVSSSAARPDSEVLPPGAEPFAAGRDADVYALDDSWVLRRYRNGHPVRDEADIMRHVAQYDYPVPAVREVSGADMVIERLDGPTLGDAAIAGQVSAAEVGEIHADLHRRLQAIPAPSGTPGLVVVHGDLHPLNVIATADGPVVIDWRNAVEGTAAFDVAMTAIIFAQVALDPSFDALSPLLREALGAYLADTIDPRPGLPDALAERGRNVTLTLEELALLPAQDELIRSYL</sequence>
<dbReference type="Proteomes" id="UP000295172">
    <property type="component" value="Unassembled WGS sequence"/>
</dbReference>
<organism evidence="3 4">
    <name type="scientific">Kribbella turkmenica</name>
    <dbReference type="NCBI Taxonomy" id="2530375"/>
    <lineage>
        <taxon>Bacteria</taxon>
        <taxon>Bacillati</taxon>
        <taxon>Actinomycetota</taxon>
        <taxon>Actinomycetes</taxon>
        <taxon>Propionibacteriales</taxon>
        <taxon>Kribbellaceae</taxon>
        <taxon>Kribbella</taxon>
    </lineage>
</organism>
<reference evidence="3 4" key="1">
    <citation type="submission" date="2019-02" db="EMBL/GenBank/DDBJ databases">
        <title>Draft genome sequences of novel Actinobacteria.</title>
        <authorList>
            <person name="Sahin N."/>
            <person name="Ay H."/>
            <person name="Saygin H."/>
        </authorList>
    </citation>
    <scope>NUCLEOTIDE SEQUENCE [LARGE SCALE GENOMIC DNA]</scope>
    <source>
        <strain evidence="3 4">16K104</strain>
    </source>
</reference>
<feature type="domain" description="Aminoglycoside phosphotransferase" evidence="2">
    <location>
        <begin position="49"/>
        <end position="146"/>
    </location>
</feature>
<protein>
    <submittedName>
        <fullName evidence="3">Serine/threonine protein phosphatase</fullName>
    </submittedName>
</protein>
<comment type="caution">
    <text evidence="3">The sequence shown here is derived from an EMBL/GenBank/DDBJ whole genome shotgun (WGS) entry which is preliminary data.</text>
</comment>
<accession>A0A4R4X2H7</accession>
<dbReference type="AlphaFoldDB" id="A0A4R4X2H7"/>